<feature type="region of interest" description="Disordered" evidence="1">
    <location>
        <begin position="1"/>
        <end position="27"/>
    </location>
</feature>
<dbReference type="AlphaFoldDB" id="A0A917QX53"/>
<sequence length="131" mass="13382">MAASVGCVAAGGSPAPSDGPPASPVAVQAETNNSVAATSAVAVRLALEERIIAPTTHPPLPTIHERRRRVPPCVAKAAGDLARPSDGRRRRVVPDGRATPRVNAPPARVVRACLDVPPSPGRAPVDRPCGC</sequence>
<keyword evidence="3" id="KW-1185">Reference proteome</keyword>
<protein>
    <submittedName>
        <fullName evidence="2">Uncharacterized protein</fullName>
    </submittedName>
</protein>
<name>A0A917QX53_9ACTN</name>
<feature type="region of interest" description="Disordered" evidence="1">
    <location>
        <begin position="79"/>
        <end position="104"/>
    </location>
</feature>
<organism evidence="2 3">
    <name type="scientific">Sphaerisporangium melleum</name>
    <dbReference type="NCBI Taxonomy" id="321316"/>
    <lineage>
        <taxon>Bacteria</taxon>
        <taxon>Bacillati</taxon>
        <taxon>Actinomycetota</taxon>
        <taxon>Actinomycetes</taxon>
        <taxon>Streptosporangiales</taxon>
        <taxon>Streptosporangiaceae</taxon>
        <taxon>Sphaerisporangium</taxon>
    </lineage>
</organism>
<evidence type="ECO:0000256" key="1">
    <source>
        <dbReference type="SAM" id="MobiDB-lite"/>
    </source>
</evidence>
<dbReference type="Proteomes" id="UP000645217">
    <property type="component" value="Unassembled WGS sequence"/>
</dbReference>
<reference evidence="2" key="2">
    <citation type="submission" date="2020-09" db="EMBL/GenBank/DDBJ databases">
        <authorList>
            <person name="Sun Q."/>
            <person name="Ohkuma M."/>
        </authorList>
    </citation>
    <scope>NUCLEOTIDE SEQUENCE</scope>
    <source>
        <strain evidence="2">JCM 13064</strain>
    </source>
</reference>
<gene>
    <name evidence="2" type="ORF">GCM10007964_16280</name>
</gene>
<dbReference type="EMBL" id="BMNT01000007">
    <property type="protein sequence ID" value="GGK74176.1"/>
    <property type="molecule type" value="Genomic_DNA"/>
</dbReference>
<evidence type="ECO:0000313" key="2">
    <source>
        <dbReference type="EMBL" id="GGK74176.1"/>
    </source>
</evidence>
<accession>A0A917QX53</accession>
<proteinExistence type="predicted"/>
<reference evidence="2" key="1">
    <citation type="journal article" date="2014" name="Int. J. Syst. Evol. Microbiol.">
        <title>Complete genome sequence of Corynebacterium casei LMG S-19264T (=DSM 44701T), isolated from a smear-ripened cheese.</title>
        <authorList>
            <consortium name="US DOE Joint Genome Institute (JGI-PGF)"/>
            <person name="Walter F."/>
            <person name="Albersmeier A."/>
            <person name="Kalinowski J."/>
            <person name="Ruckert C."/>
        </authorList>
    </citation>
    <scope>NUCLEOTIDE SEQUENCE</scope>
    <source>
        <strain evidence="2">JCM 13064</strain>
    </source>
</reference>
<evidence type="ECO:0000313" key="3">
    <source>
        <dbReference type="Proteomes" id="UP000645217"/>
    </source>
</evidence>
<feature type="compositionally biased region" description="Low complexity" evidence="1">
    <location>
        <begin position="1"/>
        <end position="16"/>
    </location>
</feature>
<comment type="caution">
    <text evidence="2">The sequence shown here is derived from an EMBL/GenBank/DDBJ whole genome shotgun (WGS) entry which is preliminary data.</text>
</comment>